<dbReference type="EMBL" id="CCDP010000001">
    <property type="protein sequence ID" value="CDQ38006.1"/>
    <property type="molecule type" value="Genomic_DNA"/>
</dbReference>
<dbReference type="Gene3D" id="3.30.310.20">
    <property type="entry name" value="DNA-3-methyladenine glycosylase AlkA, N-terminal domain"/>
    <property type="match status" value="1"/>
</dbReference>
<evidence type="ECO:0000256" key="3">
    <source>
        <dbReference type="ARBA" id="ARBA00012000"/>
    </source>
</evidence>
<evidence type="ECO:0000256" key="5">
    <source>
        <dbReference type="ARBA" id="ARBA00022801"/>
    </source>
</evidence>
<dbReference type="InterPro" id="IPR051912">
    <property type="entry name" value="Alkylbase_DNA_Glycosylase/TA"/>
</dbReference>
<dbReference type="GO" id="GO:0005737">
    <property type="term" value="C:cytoplasm"/>
    <property type="evidence" value="ECO:0007669"/>
    <property type="project" value="TreeGrafter"/>
</dbReference>
<evidence type="ECO:0000256" key="4">
    <source>
        <dbReference type="ARBA" id="ARBA00022763"/>
    </source>
</evidence>
<dbReference type="InterPro" id="IPR003265">
    <property type="entry name" value="HhH-GPD_domain"/>
</dbReference>
<dbReference type="Pfam" id="PF00730">
    <property type="entry name" value="HhH-GPD"/>
    <property type="match status" value="1"/>
</dbReference>
<dbReference type="AlphaFoldDB" id="A0A024Q7X8"/>
<dbReference type="Proteomes" id="UP000028875">
    <property type="component" value="Unassembled WGS sequence"/>
</dbReference>
<dbReference type="GO" id="GO:0006307">
    <property type="term" value="P:DNA alkylation repair"/>
    <property type="evidence" value="ECO:0007669"/>
    <property type="project" value="TreeGrafter"/>
</dbReference>
<keyword evidence="5" id="KW-0378">Hydrolase</keyword>
<comment type="similarity">
    <text evidence="2">Belongs to the alkylbase DNA glycosidase AlkA family.</text>
</comment>
<sequence>MKWEDHHTHVEIALPADFSFQECLRFLGRSDQELVYTINEGHLYKLLKIDTAFILCDITHKENVLHVQFSNEVPTFAVKQEVVSFISEWLDLDRDLTAFYHLASQDEILHKLVVRYQGLRMIRIPDLFEALTWAIIGQQVNLTFAYKLKKRLTEMYGEHRTFRDKRYWLFPDPASIAELTVDELRGLQLSRRKAEYIIYVAALIRDGQLTKAELGKRMYDSVKKSLVAIRGIGNWTADYVLMKCLGRSEAFPIADVGLHNAIKVQLGLHEKPALKQIEMMATKWEGWQAYATFYLWRSLYDEQV</sequence>
<dbReference type="GO" id="GO:0008725">
    <property type="term" value="F:DNA-3-methyladenine glycosylase activity"/>
    <property type="evidence" value="ECO:0007669"/>
    <property type="project" value="TreeGrafter"/>
</dbReference>
<dbReference type="SMART" id="SM00478">
    <property type="entry name" value="ENDO3c"/>
    <property type="match status" value="1"/>
</dbReference>
<dbReference type="GO" id="GO:0008534">
    <property type="term" value="F:oxidized purine nucleobase lesion DNA N-glycosylase activity"/>
    <property type="evidence" value="ECO:0007669"/>
    <property type="project" value="InterPro"/>
</dbReference>
<reference evidence="8 9" key="1">
    <citation type="submission" date="2014-03" db="EMBL/GenBank/DDBJ databases">
        <authorList>
            <person name="Urmite Genomes U."/>
        </authorList>
    </citation>
    <scope>NUCLEOTIDE SEQUENCE [LARGE SCALE GENOMIC DNA]</scope>
    <source>
        <strain evidence="8 9">Vm-5</strain>
    </source>
</reference>
<evidence type="ECO:0000256" key="2">
    <source>
        <dbReference type="ARBA" id="ARBA00010817"/>
    </source>
</evidence>
<proteinExistence type="inferred from homology"/>
<evidence type="ECO:0000259" key="7">
    <source>
        <dbReference type="SMART" id="SM00478"/>
    </source>
</evidence>
<dbReference type="Pfam" id="PF07934">
    <property type="entry name" value="OGG_N"/>
    <property type="match status" value="1"/>
</dbReference>
<evidence type="ECO:0000256" key="1">
    <source>
        <dbReference type="ARBA" id="ARBA00000086"/>
    </source>
</evidence>
<dbReference type="InterPro" id="IPR037046">
    <property type="entry name" value="AlkA_N_sf"/>
</dbReference>
<organism evidence="8 9">
    <name type="scientific">Virgibacillus massiliensis</name>
    <dbReference type="NCBI Taxonomy" id="1462526"/>
    <lineage>
        <taxon>Bacteria</taxon>
        <taxon>Bacillati</taxon>
        <taxon>Bacillota</taxon>
        <taxon>Bacilli</taxon>
        <taxon>Bacillales</taxon>
        <taxon>Bacillaceae</taxon>
        <taxon>Virgibacillus</taxon>
    </lineage>
</organism>
<comment type="catalytic activity">
    <reaction evidence="1">
        <text>Hydrolysis of alkylated DNA, releasing 3-methyladenine, 3-methylguanine, 7-methylguanine and 7-methyladenine.</text>
        <dbReference type="EC" id="3.2.2.21"/>
    </reaction>
</comment>
<accession>A0A024Q7X8</accession>
<reference evidence="9" key="2">
    <citation type="submission" date="2014-05" db="EMBL/GenBank/DDBJ databases">
        <title>Draft genome sequence of Virgibacillus massiliensis Vm-5.</title>
        <authorList>
            <person name="Khelaifia S."/>
            <person name="Croce O."/>
            <person name="Lagier J.C."/>
            <person name="Raoult D."/>
        </authorList>
    </citation>
    <scope>NUCLEOTIDE SEQUENCE [LARGE SCALE GENOMIC DNA]</scope>
    <source>
        <strain evidence="9">Vm-5</strain>
    </source>
</reference>
<dbReference type="EC" id="3.2.2.21" evidence="3"/>
<dbReference type="GO" id="GO:0032131">
    <property type="term" value="F:alkylated DNA binding"/>
    <property type="evidence" value="ECO:0007669"/>
    <property type="project" value="TreeGrafter"/>
</dbReference>
<dbReference type="Gene3D" id="1.10.340.30">
    <property type="entry name" value="Hypothetical protein, domain 2"/>
    <property type="match status" value="1"/>
</dbReference>
<dbReference type="OrthoDB" id="9785929at2"/>
<dbReference type="FunFam" id="1.10.340.30:FF:000004">
    <property type="entry name" value="DNA-3-methyladenine glycosylase II"/>
    <property type="match status" value="1"/>
</dbReference>
<dbReference type="InterPro" id="IPR012904">
    <property type="entry name" value="OGG_N"/>
</dbReference>
<dbReference type="SUPFAM" id="SSF48150">
    <property type="entry name" value="DNA-glycosylase"/>
    <property type="match status" value="1"/>
</dbReference>
<dbReference type="CDD" id="cd00056">
    <property type="entry name" value="ENDO3c"/>
    <property type="match status" value="1"/>
</dbReference>
<name>A0A024Q7X8_9BACI</name>
<dbReference type="eggNOG" id="COG0122">
    <property type="taxonomic scope" value="Bacteria"/>
</dbReference>
<evidence type="ECO:0000313" key="8">
    <source>
        <dbReference type="EMBL" id="CDQ38006.1"/>
    </source>
</evidence>
<dbReference type="RefSeq" id="WP_021290120.1">
    <property type="nucleotide sequence ID" value="NZ_BNER01000001.1"/>
</dbReference>
<dbReference type="GO" id="GO:0006285">
    <property type="term" value="P:base-excision repair, AP site formation"/>
    <property type="evidence" value="ECO:0007669"/>
    <property type="project" value="TreeGrafter"/>
</dbReference>
<evidence type="ECO:0000313" key="9">
    <source>
        <dbReference type="Proteomes" id="UP000028875"/>
    </source>
</evidence>
<comment type="caution">
    <text evidence="8">The sequence shown here is derived from an EMBL/GenBank/DDBJ whole genome shotgun (WGS) entry which is preliminary data.</text>
</comment>
<evidence type="ECO:0000256" key="6">
    <source>
        <dbReference type="ARBA" id="ARBA00023204"/>
    </source>
</evidence>
<dbReference type="PANTHER" id="PTHR43003">
    <property type="entry name" value="DNA-3-METHYLADENINE GLYCOSYLASE"/>
    <property type="match status" value="1"/>
</dbReference>
<feature type="domain" description="HhH-GPD" evidence="7">
    <location>
        <begin position="136"/>
        <end position="300"/>
    </location>
</feature>
<protein>
    <recommendedName>
        <fullName evidence="3">DNA-3-methyladenine glycosylase II</fullName>
        <ecNumber evidence="3">3.2.2.21</ecNumber>
    </recommendedName>
</protein>
<dbReference type="Gene3D" id="1.10.1670.10">
    <property type="entry name" value="Helix-hairpin-Helix base-excision DNA repair enzymes (C-terminal)"/>
    <property type="match status" value="1"/>
</dbReference>
<dbReference type="GO" id="GO:0032993">
    <property type="term" value="C:protein-DNA complex"/>
    <property type="evidence" value="ECO:0007669"/>
    <property type="project" value="TreeGrafter"/>
</dbReference>
<dbReference type="InterPro" id="IPR011257">
    <property type="entry name" value="DNA_glycosylase"/>
</dbReference>
<gene>
    <name evidence="8" type="primary">alkA</name>
    <name evidence="8" type="ORF">BN990_00273</name>
</gene>
<dbReference type="GO" id="GO:0006289">
    <property type="term" value="P:nucleotide-excision repair"/>
    <property type="evidence" value="ECO:0007669"/>
    <property type="project" value="InterPro"/>
</dbReference>
<keyword evidence="4" id="KW-0227">DNA damage</keyword>
<dbReference type="GO" id="GO:0043916">
    <property type="term" value="F:DNA-7-methylguanine glycosylase activity"/>
    <property type="evidence" value="ECO:0007669"/>
    <property type="project" value="TreeGrafter"/>
</dbReference>
<keyword evidence="9" id="KW-1185">Reference proteome</keyword>
<dbReference type="PANTHER" id="PTHR43003:SF12">
    <property type="entry name" value="DNA-3-METHYLADENINE GLYCOSYLASE"/>
    <property type="match status" value="1"/>
</dbReference>
<dbReference type="InterPro" id="IPR023170">
    <property type="entry name" value="HhH_base_excis_C"/>
</dbReference>
<dbReference type="STRING" id="1462526.BN990_00273"/>
<keyword evidence="6" id="KW-0234">DNA repair</keyword>